<sequence length="389" mass="44257">MEETEAQRLQIISELWFEDGNLLIQAENTQYRVFRGILAARSSVFEDMQSLPQPPASEQAENCAFLLLPDPAPEVTVFLKAIFDADFFKPYPAPAEFNEVIGCLRLGHKYGVDFLWRRALVHLSSGYATTLSRLDAMIESEFGEESTSRPSESVLEARSWTAPLQPAHQIRAIQVAREVGALWILPRAFYILCSDFPALHRAVFMGTDYEGIPMSLSEHDREVFIKGREIQSGSSADILQFLSHPLNTVGCQQAGLCILTRLKAIGNISRRQGFRSYSTLPLHIWRWRAHINLLDDMCTTCILALKKTHQAARQEFWDKLPEMYGLPNWNELERLKIESIGAVVHQVSPRALYRGHDEPVIRLSGLLVWAIQLSQNVYSQCCKKLREKK</sequence>
<accession>A0AAW0BE38</accession>
<keyword evidence="2" id="KW-1185">Reference proteome</keyword>
<gene>
    <name evidence="1" type="ORF">R3P38DRAFT_2956305</name>
</gene>
<comment type="caution">
    <text evidence="1">The sequence shown here is derived from an EMBL/GenBank/DDBJ whole genome shotgun (WGS) entry which is preliminary data.</text>
</comment>
<evidence type="ECO:0000313" key="1">
    <source>
        <dbReference type="EMBL" id="KAK7024049.1"/>
    </source>
</evidence>
<reference evidence="1 2" key="1">
    <citation type="journal article" date="2024" name="J Genomics">
        <title>Draft genome sequencing and assembly of Favolaschia claudopus CIRM-BRFM 2984 isolated from oak limbs.</title>
        <authorList>
            <person name="Navarro D."/>
            <person name="Drula E."/>
            <person name="Chaduli D."/>
            <person name="Cazenave R."/>
            <person name="Ahrendt S."/>
            <person name="Wang J."/>
            <person name="Lipzen A."/>
            <person name="Daum C."/>
            <person name="Barry K."/>
            <person name="Grigoriev I.V."/>
            <person name="Favel A."/>
            <person name="Rosso M.N."/>
            <person name="Martin F."/>
        </authorList>
    </citation>
    <scope>NUCLEOTIDE SEQUENCE [LARGE SCALE GENOMIC DNA]</scope>
    <source>
        <strain evidence="1 2">CIRM-BRFM 2984</strain>
    </source>
</reference>
<dbReference type="Proteomes" id="UP001362999">
    <property type="component" value="Unassembled WGS sequence"/>
</dbReference>
<evidence type="ECO:0000313" key="2">
    <source>
        <dbReference type="Proteomes" id="UP001362999"/>
    </source>
</evidence>
<organism evidence="1 2">
    <name type="scientific">Favolaschia claudopus</name>
    <dbReference type="NCBI Taxonomy" id="2862362"/>
    <lineage>
        <taxon>Eukaryota</taxon>
        <taxon>Fungi</taxon>
        <taxon>Dikarya</taxon>
        <taxon>Basidiomycota</taxon>
        <taxon>Agaricomycotina</taxon>
        <taxon>Agaricomycetes</taxon>
        <taxon>Agaricomycetidae</taxon>
        <taxon>Agaricales</taxon>
        <taxon>Marasmiineae</taxon>
        <taxon>Mycenaceae</taxon>
        <taxon>Favolaschia</taxon>
    </lineage>
</organism>
<name>A0AAW0BE38_9AGAR</name>
<dbReference type="EMBL" id="JAWWNJ010000035">
    <property type="protein sequence ID" value="KAK7024049.1"/>
    <property type="molecule type" value="Genomic_DNA"/>
</dbReference>
<dbReference type="AlphaFoldDB" id="A0AAW0BE38"/>
<protein>
    <submittedName>
        <fullName evidence="1">BTB domain-containing protein</fullName>
    </submittedName>
</protein>
<proteinExistence type="predicted"/>